<proteinExistence type="predicted"/>
<dbReference type="EMBL" id="KB742602">
    <property type="protein sequence ID" value="EOB06538.1"/>
    <property type="molecule type" value="Genomic_DNA"/>
</dbReference>
<organism evidence="1 2">
    <name type="scientific">Anas platyrhynchos</name>
    <name type="common">Mallard</name>
    <name type="synonym">Anas boschas</name>
    <dbReference type="NCBI Taxonomy" id="8839"/>
    <lineage>
        <taxon>Eukaryota</taxon>
        <taxon>Metazoa</taxon>
        <taxon>Chordata</taxon>
        <taxon>Craniata</taxon>
        <taxon>Vertebrata</taxon>
        <taxon>Euteleostomi</taxon>
        <taxon>Archelosauria</taxon>
        <taxon>Archosauria</taxon>
        <taxon>Dinosauria</taxon>
        <taxon>Saurischia</taxon>
        <taxon>Theropoda</taxon>
        <taxon>Coelurosauria</taxon>
        <taxon>Aves</taxon>
        <taxon>Neognathae</taxon>
        <taxon>Galloanserae</taxon>
        <taxon>Anseriformes</taxon>
        <taxon>Anatidae</taxon>
        <taxon>Anatinae</taxon>
        <taxon>Anas</taxon>
    </lineage>
</organism>
<evidence type="ECO:0000313" key="1">
    <source>
        <dbReference type="EMBL" id="EOB06538.1"/>
    </source>
</evidence>
<accession>R0M1H2</accession>
<reference evidence="2" key="1">
    <citation type="journal article" date="2013" name="Nat. Genet.">
        <title>The duck genome and transcriptome provide insight into an avian influenza virus reservoir species.</title>
        <authorList>
            <person name="Huang Y."/>
            <person name="Li Y."/>
            <person name="Burt D.W."/>
            <person name="Chen H."/>
            <person name="Zhang Y."/>
            <person name="Qian W."/>
            <person name="Kim H."/>
            <person name="Gan S."/>
            <person name="Zhao Y."/>
            <person name="Li J."/>
            <person name="Yi K."/>
            <person name="Feng H."/>
            <person name="Zhu P."/>
            <person name="Li B."/>
            <person name="Liu Q."/>
            <person name="Fairley S."/>
            <person name="Magor K.E."/>
            <person name="Du Z."/>
            <person name="Hu X."/>
            <person name="Goodman L."/>
            <person name="Tafer H."/>
            <person name="Vignal A."/>
            <person name="Lee T."/>
            <person name="Kim K.W."/>
            <person name="Sheng Z."/>
            <person name="An Y."/>
            <person name="Searle S."/>
            <person name="Herrero J."/>
            <person name="Groenen M.A."/>
            <person name="Crooijmans R.P."/>
            <person name="Faraut T."/>
            <person name="Cai Q."/>
            <person name="Webster R.G."/>
            <person name="Aldridge J.R."/>
            <person name="Warren W.C."/>
            <person name="Bartschat S."/>
            <person name="Kehr S."/>
            <person name="Marz M."/>
            <person name="Stadler P.F."/>
            <person name="Smith J."/>
            <person name="Kraus R.H."/>
            <person name="Zhao Y."/>
            <person name="Ren L."/>
            <person name="Fei J."/>
            <person name="Morisson M."/>
            <person name="Kaiser P."/>
            <person name="Griffin D.K."/>
            <person name="Rao M."/>
            <person name="Pitel F."/>
            <person name="Wang J."/>
            <person name="Li N."/>
        </authorList>
    </citation>
    <scope>NUCLEOTIDE SEQUENCE [LARGE SCALE GENOMIC DNA]</scope>
</reference>
<gene>
    <name evidence="1" type="ORF">Anapl_12781</name>
</gene>
<dbReference type="Proteomes" id="UP000296049">
    <property type="component" value="Unassembled WGS sequence"/>
</dbReference>
<keyword evidence="2" id="KW-1185">Reference proteome</keyword>
<sequence>MTHFLQVMSPACQLLKQRLSLECEVTGLPTITEMGELNGTKLCLLHWAWQGARSHAGLGRAASCQLDAEPHTARVPEVLHSREYPALQSQWQTENVKATTVGK</sequence>
<dbReference type="AlphaFoldDB" id="R0M1H2"/>
<evidence type="ECO:0000313" key="2">
    <source>
        <dbReference type="Proteomes" id="UP000296049"/>
    </source>
</evidence>
<name>R0M1H2_ANAPL</name>
<protein>
    <submittedName>
        <fullName evidence="1">Uncharacterized protein</fullName>
    </submittedName>
</protein>